<reference evidence="4" key="1">
    <citation type="submission" date="2023-05" db="EMBL/GenBank/DDBJ databases">
        <title>Anaerotaeda fermentans gen. nov., sp. nov., a novel anaerobic planctomycete of the new family within the order Sedimentisphaerales isolated from Taman Peninsula, Russia.</title>
        <authorList>
            <person name="Khomyakova M.A."/>
            <person name="Merkel A.Y."/>
            <person name="Slobodkin A.I."/>
        </authorList>
    </citation>
    <scope>NUCLEOTIDE SEQUENCE</scope>
    <source>
        <strain evidence="4">M17dextr</strain>
    </source>
</reference>
<dbReference type="Pfam" id="PF01408">
    <property type="entry name" value="GFO_IDH_MocA"/>
    <property type="match status" value="1"/>
</dbReference>
<dbReference type="AlphaFoldDB" id="A0AAW6TPC9"/>
<dbReference type="GO" id="GO:0000166">
    <property type="term" value="F:nucleotide binding"/>
    <property type="evidence" value="ECO:0007669"/>
    <property type="project" value="InterPro"/>
</dbReference>
<dbReference type="Proteomes" id="UP001431776">
    <property type="component" value="Unassembled WGS sequence"/>
</dbReference>
<dbReference type="PROSITE" id="PS51318">
    <property type="entry name" value="TAT"/>
    <property type="match status" value="1"/>
</dbReference>
<sequence>MQRRQFLKASAALGAGLTILPSGVLSGANAPSNKLNVALIGTWGRADAHFDAISSENVVALCDVDETHIAHAAKRFPKAQTYVDWRKCLDQKGLDAVLCCTTDHTHAFIANWALNRDLHCYMEKPLGNTVAEARLVRAHYLRKKHKLATQVGTQRHALPNFNRVRELIVDGAIGTLQNGYAWGNRQLRRDGYPPAQGEPPAHLHYDLWIGPSPWHPYNPEYFSRGPGMNCLSWNMFWDFGTGQIGDMGSHTMDLAWNALDADLPTTAEGKGDPYHPEVTPVELTTQFDIPANDWRPAIRLGWYQGGAMPRSPRDYVDLNKIGHGVMFKGEKGFLIADFGSRLIIPFGDHADMGYYNRRDKDQMIPDLGHFQKEWTNACKGSLETSCDFDYSGRLIETMLMGLVAYRTGKKLEYDASAGRVTNDAQANEYLSRQYRPGWTLDG</sequence>
<feature type="domain" description="Gfo/Idh/MocA-like oxidoreductase bacterial type C-terminal" evidence="3">
    <location>
        <begin position="198"/>
        <end position="261"/>
    </location>
</feature>
<accession>A0AAW6TPC9</accession>
<evidence type="ECO:0000313" key="5">
    <source>
        <dbReference type="Proteomes" id="UP001431776"/>
    </source>
</evidence>
<dbReference type="InterPro" id="IPR019546">
    <property type="entry name" value="TAT_signal_bac_arc"/>
</dbReference>
<dbReference type="InterPro" id="IPR036291">
    <property type="entry name" value="NAD(P)-bd_dom_sf"/>
</dbReference>
<evidence type="ECO:0000259" key="3">
    <source>
        <dbReference type="Pfam" id="PF19051"/>
    </source>
</evidence>
<dbReference type="NCBIfam" id="TIGR01409">
    <property type="entry name" value="TAT_signal_seq"/>
    <property type="match status" value="1"/>
</dbReference>
<proteinExistence type="predicted"/>
<comment type="caution">
    <text evidence="4">The sequence shown here is derived from an EMBL/GenBank/DDBJ whole genome shotgun (WGS) entry which is preliminary data.</text>
</comment>
<protein>
    <submittedName>
        <fullName evidence="4">Gfo/Idh/MocA family oxidoreductase</fullName>
    </submittedName>
</protein>
<feature type="chain" id="PRO_5043767633" evidence="1">
    <location>
        <begin position="27"/>
        <end position="442"/>
    </location>
</feature>
<dbReference type="InterPro" id="IPR000683">
    <property type="entry name" value="Gfo/Idh/MocA-like_OxRdtase_N"/>
</dbReference>
<dbReference type="PANTHER" id="PTHR43818">
    <property type="entry name" value="BCDNA.GH03377"/>
    <property type="match status" value="1"/>
</dbReference>
<dbReference type="InterPro" id="IPR043906">
    <property type="entry name" value="Gfo/Idh/MocA_OxRdtase_bact_C"/>
</dbReference>
<dbReference type="Pfam" id="PF10518">
    <property type="entry name" value="TAT_signal"/>
    <property type="match status" value="1"/>
</dbReference>
<dbReference type="SUPFAM" id="SSF51735">
    <property type="entry name" value="NAD(P)-binding Rossmann-fold domains"/>
    <property type="match status" value="1"/>
</dbReference>
<dbReference type="Gene3D" id="3.40.50.720">
    <property type="entry name" value="NAD(P)-binding Rossmann-like Domain"/>
    <property type="match status" value="1"/>
</dbReference>
<dbReference type="RefSeq" id="WP_349242943.1">
    <property type="nucleotide sequence ID" value="NZ_JASCXX010000001.1"/>
</dbReference>
<dbReference type="SUPFAM" id="SSF55347">
    <property type="entry name" value="Glyceraldehyde-3-phosphate dehydrogenase-like, C-terminal domain"/>
    <property type="match status" value="1"/>
</dbReference>
<feature type="domain" description="Gfo/Idh/MocA-like oxidoreductase N-terminal" evidence="2">
    <location>
        <begin position="35"/>
        <end position="146"/>
    </location>
</feature>
<dbReference type="InterPro" id="IPR050463">
    <property type="entry name" value="Gfo/Idh/MocA_oxidrdct_glycsds"/>
</dbReference>
<evidence type="ECO:0000313" key="4">
    <source>
        <dbReference type="EMBL" id="MDI6447532.1"/>
    </source>
</evidence>
<evidence type="ECO:0000256" key="1">
    <source>
        <dbReference type="SAM" id="SignalP"/>
    </source>
</evidence>
<evidence type="ECO:0000259" key="2">
    <source>
        <dbReference type="Pfam" id="PF01408"/>
    </source>
</evidence>
<keyword evidence="1" id="KW-0732">Signal</keyword>
<dbReference type="EMBL" id="JASCXX010000001">
    <property type="protein sequence ID" value="MDI6447532.1"/>
    <property type="molecule type" value="Genomic_DNA"/>
</dbReference>
<dbReference type="Gene3D" id="3.30.360.10">
    <property type="entry name" value="Dihydrodipicolinate Reductase, domain 2"/>
    <property type="match status" value="1"/>
</dbReference>
<feature type="signal peptide" evidence="1">
    <location>
        <begin position="1"/>
        <end position="26"/>
    </location>
</feature>
<organism evidence="4 5">
    <name type="scientific">Anaerobaca lacustris</name>
    <dbReference type="NCBI Taxonomy" id="3044600"/>
    <lineage>
        <taxon>Bacteria</taxon>
        <taxon>Pseudomonadati</taxon>
        <taxon>Planctomycetota</taxon>
        <taxon>Phycisphaerae</taxon>
        <taxon>Sedimentisphaerales</taxon>
        <taxon>Anaerobacaceae</taxon>
        <taxon>Anaerobaca</taxon>
    </lineage>
</organism>
<dbReference type="InterPro" id="IPR006311">
    <property type="entry name" value="TAT_signal"/>
</dbReference>
<gene>
    <name evidence="4" type="ORF">QJ522_00635</name>
</gene>
<name>A0AAW6TPC9_9BACT</name>
<keyword evidence="5" id="KW-1185">Reference proteome</keyword>
<dbReference type="Pfam" id="PF19051">
    <property type="entry name" value="GFO_IDH_MocA_C2"/>
    <property type="match status" value="1"/>
</dbReference>
<dbReference type="PANTHER" id="PTHR43818:SF10">
    <property type="entry name" value="NADH-DEPENDENT DEHYDROGENASE-RELATED"/>
    <property type="match status" value="1"/>
</dbReference>